<organism evidence="1 2">
    <name type="scientific">Candidozyma auris</name>
    <name type="common">Yeast</name>
    <name type="synonym">Candida auris</name>
    <dbReference type="NCBI Taxonomy" id="498019"/>
    <lineage>
        <taxon>Eukaryota</taxon>
        <taxon>Fungi</taxon>
        <taxon>Dikarya</taxon>
        <taxon>Ascomycota</taxon>
        <taxon>Saccharomycotina</taxon>
        <taxon>Pichiomycetes</taxon>
        <taxon>Metschnikowiaceae</taxon>
        <taxon>Candidozyma</taxon>
    </lineage>
</organism>
<dbReference type="Proteomes" id="UP000037122">
    <property type="component" value="Unassembled WGS sequence"/>
</dbReference>
<dbReference type="AlphaFoldDB" id="A0A0L0P8F8"/>
<sequence>MKVSKFTKSALCVGVGDGKLIAGRTEAKWQKLNDPMWSDNLGLVYWSIHSVGIIEFTKLYPFD</sequence>
<accession>A0A0L0P8F8</accession>
<protein>
    <submittedName>
        <fullName evidence="1">Uncharacterized protein</fullName>
    </submittedName>
</protein>
<dbReference type="VEuPathDB" id="FungiDB:QG37_00418"/>
<evidence type="ECO:0000313" key="1">
    <source>
        <dbReference type="EMBL" id="KNE02604.1"/>
    </source>
</evidence>
<dbReference type="EMBL" id="LGST01000003">
    <property type="protein sequence ID" value="KNE02604.1"/>
    <property type="molecule type" value="Genomic_DNA"/>
</dbReference>
<gene>
    <name evidence="1" type="ORF">QG37_00418</name>
</gene>
<name>A0A0L0P8F8_CANAR</name>
<proteinExistence type="predicted"/>
<comment type="caution">
    <text evidence="1">The sequence shown here is derived from an EMBL/GenBank/DDBJ whole genome shotgun (WGS) entry which is preliminary data.</text>
</comment>
<evidence type="ECO:0000313" key="2">
    <source>
        <dbReference type="Proteomes" id="UP000037122"/>
    </source>
</evidence>
<reference evidence="2" key="1">
    <citation type="journal article" date="2015" name="BMC Genomics">
        <title>Draft genome of a commonly misdiagnosed multidrug resistant pathogen Candida auris.</title>
        <authorList>
            <person name="Chatterjee S."/>
            <person name="Alampalli S.V."/>
            <person name="Nageshan R.K."/>
            <person name="Chettiar S.T."/>
            <person name="Joshi S."/>
            <person name="Tatu U.S."/>
        </authorList>
    </citation>
    <scope>NUCLEOTIDE SEQUENCE [LARGE SCALE GENOMIC DNA]</scope>
    <source>
        <strain evidence="2">6684</strain>
    </source>
</reference>